<evidence type="ECO:0000313" key="2">
    <source>
        <dbReference type="Proteomes" id="UP000887013"/>
    </source>
</evidence>
<accession>A0A8X6PQ86</accession>
<name>A0A8X6PQ86_NEPPI</name>
<protein>
    <submittedName>
        <fullName evidence="1">Uncharacterized protein</fullName>
    </submittedName>
</protein>
<dbReference type="OrthoDB" id="10693938at2759"/>
<proteinExistence type="predicted"/>
<dbReference type="AlphaFoldDB" id="A0A8X6PQ86"/>
<reference evidence="1" key="1">
    <citation type="submission" date="2020-08" db="EMBL/GenBank/DDBJ databases">
        <title>Multicomponent nature underlies the extraordinary mechanical properties of spider dragline silk.</title>
        <authorList>
            <person name="Kono N."/>
            <person name="Nakamura H."/>
            <person name="Mori M."/>
            <person name="Yoshida Y."/>
            <person name="Ohtoshi R."/>
            <person name="Malay A.D."/>
            <person name="Moran D.A.P."/>
            <person name="Tomita M."/>
            <person name="Numata K."/>
            <person name="Arakawa K."/>
        </authorList>
    </citation>
    <scope>NUCLEOTIDE SEQUENCE</scope>
</reference>
<dbReference type="EMBL" id="BMAW01119131">
    <property type="protein sequence ID" value="GFT83146.1"/>
    <property type="molecule type" value="Genomic_DNA"/>
</dbReference>
<sequence>MFSKKYDILFGIGKSHMLTKGTFKYYLVIDEDRYSLTGYVVPSKHLNFETIIGTDILEQASLKLTEEGIEFHKYEVKNYQDKKESIRPEAKGSIQEI</sequence>
<dbReference type="Proteomes" id="UP000887013">
    <property type="component" value="Unassembled WGS sequence"/>
</dbReference>
<keyword evidence="2" id="KW-1185">Reference proteome</keyword>
<comment type="caution">
    <text evidence="1">The sequence shown here is derived from an EMBL/GenBank/DDBJ whole genome shotgun (WGS) entry which is preliminary data.</text>
</comment>
<organism evidence="1 2">
    <name type="scientific">Nephila pilipes</name>
    <name type="common">Giant wood spider</name>
    <name type="synonym">Nephila maculata</name>
    <dbReference type="NCBI Taxonomy" id="299642"/>
    <lineage>
        <taxon>Eukaryota</taxon>
        <taxon>Metazoa</taxon>
        <taxon>Ecdysozoa</taxon>
        <taxon>Arthropoda</taxon>
        <taxon>Chelicerata</taxon>
        <taxon>Arachnida</taxon>
        <taxon>Araneae</taxon>
        <taxon>Araneomorphae</taxon>
        <taxon>Entelegynae</taxon>
        <taxon>Araneoidea</taxon>
        <taxon>Nephilidae</taxon>
        <taxon>Nephila</taxon>
    </lineage>
</organism>
<evidence type="ECO:0000313" key="1">
    <source>
        <dbReference type="EMBL" id="GFT83146.1"/>
    </source>
</evidence>
<gene>
    <name evidence="1" type="ORF">NPIL_393041</name>
</gene>